<evidence type="ECO:0000256" key="4">
    <source>
        <dbReference type="ARBA" id="ARBA00022679"/>
    </source>
</evidence>
<feature type="transmembrane region" description="Helical" evidence="9">
    <location>
        <begin position="146"/>
        <end position="165"/>
    </location>
</feature>
<keyword evidence="4" id="KW-0808">Transferase</keyword>
<proteinExistence type="predicted"/>
<reference evidence="12 13" key="1">
    <citation type="submission" date="2023-08" db="EMBL/GenBank/DDBJ databases">
        <authorList>
            <person name="Girao M."/>
            <person name="Carvalho M.F."/>
        </authorList>
    </citation>
    <scope>NUCLEOTIDE SEQUENCE [LARGE SCALE GENOMIC DNA]</scope>
    <source>
        <strain evidence="12 13">CT-R113</strain>
    </source>
</reference>
<feature type="transmembrane region" description="Helical" evidence="9">
    <location>
        <begin position="120"/>
        <end position="139"/>
    </location>
</feature>
<sequence>MNASTMTGAQRCSARDWIVDLSMFLLALAFAVMTSLELPGASPPGAGAGPELVPPGPPSTWFEGAGRLAAFLACLALWWRRRWPVQLAVILVLVSAVFTLAMGAMLIALFSLAVHRSPRTSLAVFGVSAATAYLHAVLWPDPHLPLLVVVLLSVAIQGAVIGWGLTVHHRRELVESLRDRAVHAETEAQLRAEHAQHQVREAMAREIHDVLGHRLSLLSVHAGALEYRPDAPSAEVARSAKVIRESAHQALQDLREVIGVLRAPVGELPQPTMADLHQLVEEADEVGARVEFAEEYTGTVPERAGRTAYRIVQEGLTNVRKHSPGADTRVRVKGAPGEGLVVEVLNGRSPEPRPPSSGSGSGQGLVGLAERVSLASGRLEHGPAAGGGWRLYAWLPWPV</sequence>
<dbReference type="CDD" id="cd16917">
    <property type="entry name" value="HATPase_UhpB-NarQ-NarX-like"/>
    <property type="match status" value="1"/>
</dbReference>
<evidence type="ECO:0000259" key="10">
    <source>
        <dbReference type="Pfam" id="PF07730"/>
    </source>
</evidence>
<evidence type="ECO:0000256" key="3">
    <source>
        <dbReference type="ARBA" id="ARBA00022553"/>
    </source>
</evidence>
<accession>A0ABU7KBQ2</accession>
<keyword evidence="9" id="KW-0472">Membrane</keyword>
<organism evidence="12 13">
    <name type="scientific">Nocardiopsis codii</name>
    <dbReference type="NCBI Taxonomy" id="3065942"/>
    <lineage>
        <taxon>Bacteria</taxon>
        <taxon>Bacillati</taxon>
        <taxon>Actinomycetota</taxon>
        <taxon>Actinomycetes</taxon>
        <taxon>Streptosporangiales</taxon>
        <taxon>Nocardiopsidaceae</taxon>
        <taxon>Nocardiopsis</taxon>
    </lineage>
</organism>
<keyword evidence="9" id="KW-0812">Transmembrane</keyword>
<evidence type="ECO:0000256" key="6">
    <source>
        <dbReference type="ARBA" id="ARBA00022777"/>
    </source>
</evidence>
<evidence type="ECO:0000313" key="12">
    <source>
        <dbReference type="EMBL" id="MEE2039632.1"/>
    </source>
</evidence>
<feature type="transmembrane region" description="Helical" evidence="9">
    <location>
        <begin position="21"/>
        <end position="41"/>
    </location>
</feature>
<keyword evidence="7" id="KW-0067">ATP-binding</keyword>
<dbReference type="Gene3D" id="1.20.5.1930">
    <property type="match status" value="1"/>
</dbReference>
<dbReference type="InterPro" id="IPR011712">
    <property type="entry name" value="Sig_transdc_His_kin_sub3_dim/P"/>
</dbReference>
<feature type="domain" description="DUF7134" evidence="11">
    <location>
        <begin position="14"/>
        <end position="166"/>
    </location>
</feature>
<evidence type="ECO:0000313" key="13">
    <source>
        <dbReference type="Proteomes" id="UP001356095"/>
    </source>
</evidence>
<feature type="transmembrane region" description="Helical" evidence="9">
    <location>
        <begin position="87"/>
        <end position="114"/>
    </location>
</feature>
<protein>
    <recommendedName>
        <fullName evidence="2">histidine kinase</fullName>
        <ecNumber evidence="2">2.7.13.3</ecNumber>
    </recommendedName>
</protein>
<dbReference type="InterPro" id="IPR055558">
    <property type="entry name" value="DUF7134"/>
</dbReference>
<evidence type="ECO:0000256" key="9">
    <source>
        <dbReference type="SAM" id="Phobius"/>
    </source>
</evidence>
<dbReference type="InterPro" id="IPR050482">
    <property type="entry name" value="Sensor_HK_TwoCompSys"/>
</dbReference>
<dbReference type="Proteomes" id="UP001356095">
    <property type="component" value="Unassembled WGS sequence"/>
</dbReference>
<gene>
    <name evidence="12" type="ORF">Q8791_20650</name>
</gene>
<dbReference type="Pfam" id="PF23539">
    <property type="entry name" value="DUF7134"/>
    <property type="match status" value="1"/>
</dbReference>
<feature type="domain" description="Signal transduction histidine kinase subgroup 3 dimerisation and phosphoacceptor" evidence="10">
    <location>
        <begin position="200"/>
        <end position="264"/>
    </location>
</feature>
<keyword evidence="8" id="KW-0902">Two-component regulatory system</keyword>
<evidence type="ECO:0000256" key="1">
    <source>
        <dbReference type="ARBA" id="ARBA00000085"/>
    </source>
</evidence>
<keyword evidence="13" id="KW-1185">Reference proteome</keyword>
<name>A0ABU7KBQ2_9ACTN</name>
<dbReference type="Gene3D" id="3.30.565.10">
    <property type="entry name" value="Histidine kinase-like ATPase, C-terminal domain"/>
    <property type="match status" value="1"/>
</dbReference>
<comment type="caution">
    <text evidence="12">The sequence shown here is derived from an EMBL/GenBank/DDBJ whole genome shotgun (WGS) entry which is preliminary data.</text>
</comment>
<dbReference type="Pfam" id="PF07730">
    <property type="entry name" value="HisKA_3"/>
    <property type="match status" value="1"/>
</dbReference>
<comment type="catalytic activity">
    <reaction evidence="1">
        <text>ATP + protein L-histidine = ADP + protein N-phospho-L-histidine.</text>
        <dbReference type="EC" id="2.7.13.3"/>
    </reaction>
</comment>
<evidence type="ECO:0000256" key="5">
    <source>
        <dbReference type="ARBA" id="ARBA00022741"/>
    </source>
</evidence>
<dbReference type="PANTHER" id="PTHR24421">
    <property type="entry name" value="NITRATE/NITRITE SENSOR PROTEIN NARX-RELATED"/>
    <property type="match status" value="1"/>
</dbReference>
<evidence type="ECO:0000256" key="8">
    <source>
        <dbReference type="ARBA" id="ARBA00023012"/>
    </source>
</evidence>
<dbReference type="InterPro" id="IPR036890">
    <property type="entry name" value="HATPase_C_sf"/>
</dbReference>
<dbReference type="EC" id="2.7.13.3" evidence="2"/>
<keyword evidence="3" id="KW-0597">Phosphoprotein</keyword>
<keyword evidence="9" id="KW-1133">Transmembrane helix</keyword>
<dbReference type="GO" id="GO:0016301">
    <property type="term" value="F:kinase activity"/>
    <property type="evidence" value="ECO:0007669"/>
    <property type="project" value="UniProtKB-KW"/>
</dbReference>
<evidence type="ECO:0000256" key="2">
    <source>
        <dbReference type="ARBA" id="ARBA00012438"/>
    </source>
</evidence>
<feature type="transmembrane region" description="Helical" evidence="9">
    <location>
        <begin position="61"/>
        <end position="80"/>
    </location>
</feature>
<dbReference type="SUPFAM" id="SSF55874">
    <property type="entry name" value="ATPase domain of HSP90 chaperone/DNA topoisomerase II/histidine kinase"/>
    <property type="match status" value="1"/>
</dbReference>
<dbReference type="EMBL" id="JAUZMY010000021">
    <property type="protein sequence ID" value="MEE2039632.1"/>
    <property type="molecule type" value="Genomic_DNA"/>
</dbReference>
<keyword evidence="6 12" id="KW-0418">Kinase</keyword>
<dbReference type="RefSeq" id="WP_330093400.1">
    <property type="nucleotide sequence ID" value="NZ_JAUZMY010000021.1"/>
</dbReference>
<dbReference type="PANTHER" id="PTHR24421:SF10">
    <property type="entry name" value="NITRATE_NITRITE SENSOR PROTEIN NARQ"/>
    <property type="match status" value="1"/>
</dbReference>
<evidence type="ECO:0000259" key="11">
    <source>
        <dbReference type="Pfam" id="PF23539"/>
    </source>
</evidence>
<evidence type="ECO:0000256" key="7">
    <source>
        <dbReference type="ARBA" id="ARBA00022840"/>
    </source>
</evidence>
<keyword evidence="5" id="KW-0547">Nucleotide-binding</keyword>